<organism evidence="1 2">
    <name type="scientific">Arcanobacterium phocae</name>
    <dbReference type="NCBI Taxonomy" id="131112"/>
    <lineage>
        <taxon>Bacteria</taxon>
        <taxon>Bacillati</taxon>
        <taxon>Actinomycetota</taxon>
        <taxon>Actinomycetes</taxon>
        <taxon>Actinomycetales</taxon>
        <taxon>Actinomycetaceae</taxon>
        <taxon>Arcanobacterium</taxon>
    </lineage>
</organism>
<dbReference type="AlphaFoldDB" id="A0A1H2LMB5"/>
<accession>A0A1H2LMB5</accession>
<dbReference type="EMBL" id="LT629804">
    <property type="protein sequence ID" value="SDU81964.1"/>
    <property type="molecule type" value="Genomic_DNA"/>
</dbReference>
<gene>
    <name evidence="1" type="ORF">SAMN04489737_1635</name>
</gene>
<dbReference type="Proteomes" id="UP000214355">
    <property type="component" value="Chromosome I"/>
</dbReference>
<reference evidence="2" key="1">
    <citation type="submission" date="2016-10" db="EMBL/GenBank/DDBJ databases">
        <authorList>
            <person name="Varghese N."/>
            <person name="Submissions S."/>
        </authorList>
    </citation>
    <scope>NUCLEOTIDE SEQUENCE [LARGE SCALE GENOMIC DNA]</scope>
    <source>
        <strain evidence="2">DSM 10002</strain>
    </source>
</reference>
<dbReference type="STRING" id="131112.SAMN04489737_1635"/>
<evidence type="ECO:0000313" key="1">
    <source>
        <dbReference type="EMBL" id="SDU81964.1"/>
    </source>
</evidence>
<name>A0A1H2LMB5_9ACTO</name>
<proteinExistence type="predicted"/>
<sequence length="106" mass="11625">MTGVLTGFNSRTWQDQNIDSTSTSITFSGCTNNINPYHGVNAEVQLTRETPFYQPDESQGRRSLNCGGSDTKYWGRSPAGSYHFTLTGVNGSEYGAISVRNVSVNY</sequence>
<keyword evidence="2" id="KW-1185">Reference proteome</keyword>
<protein>
    <submittedName>
        <fullName evidence="1">Uncharacterized protein</fullName>
    </submittedName>
</protein>
<evidence type="ECO:0000313" key="2">
    <source>
        <dbReference type="Proteomes" id="UP000214355"/>
    </source>
</evidence>